<reference evidence="4 5" key="1">
    <citation type="journal article" date="2021" name="PeerJ">
        <title>Analysis of 44 Vibrio anguillarum genomes reveals high genetic diversity.</title>
        <authorList>
            <person name="Hansen M.J."/>
            <person name="Dalsgaard I."/>
        </authorList>
    </citation>
    <scope>NUCLEOTIDE SEQUENCE</scope>
    <source>
        <strain evidence="3 5">040915-1/1B</strain>
        <strain evidence="4">850617-1/1</strain>
    </source>
</reference>
<dbReference type="Proteomes" id="UP000786185">
    <property type="component" value="Unassembled WGS sequence"/>
</dbReference>
<dbReference type="EMBL" id="RDPI01000033">
    <property type="protein sequence ID" value="MBF4375000.1"/>
    <property type="molecule type" value="Genomic_DNA"/>
</dbReference>
<dbReference type="InterPro" id="IPR027454">
    <property type="entry name" value="Histone_HNS_N"/>
</dbReference>
<evidence type="ECO:0000313" key="5">
    <source>
        <dbReference type="Proteomes" id="UP000726136"/>
    </source>
</evidence>
<dbReference type="AlphaFoldDB" id="A0AAW4BH23"/>
<protein>
    <recommendedName>
        <fullName evidence="2">DNA-binding protein H-NS-like N-terminal domain-containing protein</fullName>
    </recommendedName>
</protein>
<gene>
    <name evidence="3" type="ORF">EAY46_18195</name>
    <name evidence="4" type="ORF">ERJ77_23335</name>
</gene>
<dbReference type="Gene3D" id="1.10.287.1050">
    <property type="entry name" value="H-NS histone-like proteins"/>
    <property type="match status" value="1"/>
</dbReference>
<dbReference type="RefSeq" id="WP_194664122.1">
    <property type="nucleotide sequence ID" value="NZ_RDPI01000033.1"/>
</dbReference>
<dbReference type="Pfam" id="PF22470">
    <property type="entry name" value="Histone_HNS_N"/>
    <property type="match status" value="1"/>
</dbReference>
<dbReference type="Proteomes" id="UP000726136">
    <property type="component" value="Unassembled WGS sequence"/>
</dbReference>
<keyword evidence="1" id="KW-0175">Coiled coil</keyword>
<dbReference type="InterPro" id="IPR054180">
    <property type="entry name" value="H-NS-like_N"/>
</dbReference>
<accession>A0AAW4BH23</accession>
<evidence type="ECO:0000256" key="1">
    <source>
        <dbReference type="SAM" id="Coils"/>
    </source>
</evidence>
<keyword evidence="5" id="KW-1185">Reference proteome</keyword>
<name>A0AAW4BH23_VIBAN</name>
<feature type="domain" description="DNA-binding protein H-NS-like N-terminal" evidence="2">
    <location>
        <begin position="1"/>
        <end position="82"/>
    </location>
</feature>
<evidence type="ECO:0000313" key="6">
    <source>
        <dbReference type="Proteomes" id="UP000786185"/>
    </source>
</evidence>
<sequence>MQEFVKPFHHIKTLRSALKSVDSSELQKFIDKMNVILQEKQTSEKEEEQRRREENKKLKQALSEVDKILESTGFEMEDLVIAKATKRRVPTHVLHKDGKEIFYVGTGRMPKEFEEYVNSGGNLDDLKIKKER</sequence>
<dbReference type="GO" id="GO:0046983">
    <property type="term" value="F:protein dimerization activity"/>
    <property type="evidence" value="ECO:0007669"/>
    <property type="project" value="InterPro"/>
</dbReference>
<dbReference type="GO" id="GO:0003677">
    <property type="term" value="F:DNA binding"/>
    <property type="evidence" value="ECO:0007669"/>
    <property type="project" value="InterPro"/>
</dbReference>
<evidence type="ECO:0000313" key="4">
    <source>
        <dbReference type="EMBL" id="MBF4437360.1"/>
    </source>
</evidence>
<dbReference type="SUPFAM" id="SSF81273">
    <property type="entry name" value="H-NS histone-like proteins"/>
    <property type="match status" value="1"/>
</dbReference>
<organism evidence="4 6">
    <name type="scientific">Vibrio anguillarum</name>
    <name type="common">Listonella anguillarum</name>
    <dbReference type="NCBI Taxonomy" id="55601"/>
    <lineage>
        <taxon>Bacteria</taxon>
        <taxon>Pseudomonadati</taxon>
        <taxon>Pseudomonadota</taxon>
        <taxon>Gammaproteobacteria</taxon>
        <taxon>Vibrionales</taxon>
        <taxon>Vibrionaceae</taxon>
        <taxon>Vibrio</taxon>
    </lineage>
</organism>
<comment type="caution">
    <text evidence="4">The sequence shown here is derived from an EMBL/GenBank/DDBJ whole genome shotgun (WGS) entry which is preliminary data.</text>
</comment>
<proteinExistence type="predicted"/>
<evidence type="ECO:0000259" key="2">
    <source>
        <dbReference type="Pfam" id="PF22470"/>
    </source>
</evidence>
<dbReference type="Gene3D" id="4.10.430.10">
    <property type="entry name" value="Histone-like protein H-NS, C-terminal domain"/>
    <property type="match status" value="1"/>
</dbReference>
<dbReference type="InterPro" id="IPR037150">
    <property type="entry name" value="H-NS_C_dom_sf"/>
</dbReference>
<dbReference type="EMBL" id="SCLC01000882">
    <property type="protein sequence ID" value="MBF4437360.1"/>
    <property type="molecule type" value="Genomic_DNA"/>
</dbReference>
<evidence type="ECO:0000313" key="3">
    <source>
        <dbReference type="EMBL" id="MBF4375000.1"/>
    </source>
</evidence>
<feature type="coiled-coil region" evidence="1">
    <location>
        <begin position="36"/>
        <end position="71"/>
    </location>
</feature>